<protein>
    <submittedName>
        <fullName evidence="2">Uncharacterized protein</fullName>
    </submittedName>
</protein>
<reference evidence="3" key="1">
    <citation type="submission" date="2019-04" db="EMBL/GenBank/DDBJ databases">
        <title>Friends and foes A comparative genomics studyof 23 Aspergillus species from section Flavi.</title>
        <authorList>
            <consortium name="DOE Joint Genome Institute"/>
            <person name="Kjaerbolling I."/>
            <person name="Vesth T."/>
            <person name="Frisvad J.C."/>
            <person name="Nybo J.L."/>
            <person name="Theobald S."/>
            <person name="Kildgaard S."/>
            <person name="Isbrandt T."/>
            <person name="Kuo A."/>
            <person name="Sato A."/>
            <person name="Lyhne E.K."/>
            <person name="Kogle M.E."/>
            <person name="Wiebenga A."/>
            <person name="Kun R.S."/>
            <person name="Lubbers R.J."/>
            <person name="Makela M.R."/>
            <person name="Barry K."/>
            <person name="Chovatia M."/>
            <person name="Clum A."/>
            <person name="Daum C."/>
            <person name="Haridas S."/>
            <person name="He G."/>
            <person name="LaButti K."/>
            <person name="Lipzen A."/>
            <person name="Mondo S."/>
            <person name="Riley R."/>
            <person name="Salamov A."/>
            <person name="Simmons B.A."/>
            <person name="Magnuson J.K."/>
            <person name="Henrissat B."/>
            <person name="Mortensen U.H."/>
            <person name="Larsen T.O."/>
            <person name="Devries R.P."/>
            <person name="Grigoriev I.V."/>
            <person name="Machida M."/>
            <person name="Baker S.E."/>
            <person name="Andersen M.R."/>
        </authorList>
    </citation>
    <scope>NUCLEOTIDE SEQUENCE [LARGE SCALE GENOMIC DNA]</scope>
    <source>
        <strain evidence="3">CBS 130015</strain>
    </source>
</reference>
<name>A0A5N6VM55_9EURO</name>
<dbReference type="Proteomes" id="UP000325433">
    <property type="component" value="Unassembled WGS sequence"/>
</dbReference>
<evidence type="ECO:0000256" key="1">
    <source>
        <dbReference type="SAM" id="Phobius"/>
    </source>
</evidence>
<accession>A0A5N6VM55</accession>
<feature type="transmembrane region" description="Helical" evidence="1">
    <location>
        <begin position="31"/>
        <end position="50"/>
    </location>
</feature>
<keyword evidence="3" id="KW-1185">Reference proteome</keyword>
<gene>
    <name evidence="2" type="ORF">BDV41DRAFT_547519</name>
</gene>
<sequence>MKLLKTRELPRHVSCSVDVGVDHWQYPTTHLASLSTLVFVLLINTFYLTLPWKNDSQGHSCACIMEDNSANALGLRFHRRKH</sequence>
<keyword evidence="1" id="KW-0812">Transmembrane</keyword>
<evidence type="ECO:0000313" key="2">
    <source>
        <dbReference type="EMBL" id="KAE8309543.1"/>
    </source>
</evidence>
<dbReference type="AlphaFoldDB" id="A0A5N6VM55"/>
<organism evidence="2 3">
    <name type="scientific">Aspergillus transmontanensis</name>
    <dbReference type="NCBI Taxonomy" id="1034304"/>
    <lineage>
        <taxon>Eukaryota</taxon>
        <taxon>Fungi</taxon>
        <taxon>Dikarya</taxon>
        <taxon>Ascomycota</taxon>
        <taxon>Pezizomycotina</taxon>
        <taxon>Eurotiomycetes</taxon>
        <taxon>Eurotiomycetidae</taxon>
        <taxon>Eurotiales</taxon>
        <taxon>Aspergillaceae</taxon>
        <taxon>Aspergillus</taxon>
        <taxon>Aspergillus subgen. Circumdati</taxon>
    </lineage>
</organism>
<keyword evidence="1" id="KW-1133">Transmembrane helix</keyword>
<proteinExistence type="predicted"/>
<evidence type="ECO:0000313" key="3">
    <source>
        <dbReference type="Proteomes" id="UP000325433"/>
    </source>
</evidence>
<keyword evidence="1" id="KW-0472">Membrane</keyword>
<dbReference type="EMBL" id="ML738365">
    <property type="protein sequence ID" value="KAE8309543.1"/>
    <property type="molecule type" value="Genomic_DNA"/>
</dbReference>